<reference evidence="10 11" key="1">
    <citation type="submission" date="2020-08" db="EMBL/GenBank/DDBJ databases">
        <title>Genomic Encyclopedia of Type Strains, Phase IV (KMG-IV): sequencing the most valuable type-strain genomes for metagenomic binning, comparative biology and taxonomic classification.</title>
        <authorList>
            <person name="Goeker M."/>
        </authorList>
    </citation>
    <scope>NUCLEOTIDE SEQUENCE [LARGE SCALE GENOMIC DNA]</scope>
    <source>
        <strain evidence="10 11">DSM 12141</strain>
    </source>
</reference>
<dbReference type="GO" id="GO:0008803">
    <property type="term" value="F:bis(5'-nucleosyl)-tetraphosphatase (symmetrical) activity"/>
    <property type="evidence" value="ECO:0007669"/>
    <property type="project" value="UniProtKB-EC"/>
</dbReference>
<dbReference type="AlphaFoldDB" id="A0A7W9TRZ1"/>
<evidence type="ECO:0000259" key="9">
    <source>
        <dbReference type="Pfam" id="PF00149"/>
    </source>
</evidence>
<sequence length="285" mass="31217">MTLASVSEASPAADAPGGDVWVIGDVQGCAGALRALLAHPELARPDTELWFAGDLVNRGPDSLGALRLIRALGARARPILGNHDLHLLAVVAGVRPPGRSDTIQDVLDAPDAAELIDWLRHLPLLVRDRGHVMVHAGILPAWTLEQAQALAGEIETALRRPDWHPALHDLYGEEPLQWDDALRGPDRMRVIVNALTRMRVCHADGRMDFHHKGEPHATPGMMPWFELPGRRDPAVPVIFGHWSALGLHIRPDAICLDTGCVWGRALTALRLRDHRIIQQDCAACR</sequence>
<dbReference type="Proteomes" id="UP000541136">
    <property type="component" value="Unassembled WGS sequence"/>
</dbReference>
<dbReference type="SUPFAM" id="SSF56300">
    <property type="entry name" value="Metallo-dependent phosphatases"/>
    <property type="match status" value="1"/>
</dbReference>
<evidence type="ECO:0000313" key="11">
    <source>
        <dbReference type="Proteomes" id="UP000541136"/>
    </source>
</evidence>
<dbReference type="Gene3D" id="3.60.21.10">
    <property type="match status" value="1"/>
</dbReference>
<dbReference type="InterPro" id="IPR004843">
    <property type="entry name" value="Calcineurin-like_PHP"/>
</dbReference>
<accession>A0A7W9TRZ1</accession>
<evidence type="ECO:0000256" key="7">
    <source>
        <dbReference type="ARBA" id="ARBA00033210"/>
    </source>
</evidence>
<comment type="similarity">
    <text evidence="2">Belongs to the Ap4A hydrolase family.</text>
</comment>
<evidence type="ECO:0000256" key="6">
    <source>
        <dbReference type="ARBA" id="ARBA00032248"/>
    </source>
</evidence>
<dbReference type="Pfam" id="PF00149">
    <property type="entry name" value="Metallophos"/>
    <property type="match status" value="1"/>
</dbReference>
<gene>
    <name evidence="10" type="ORF">HNR28_002689</name>
</gene>
<evidence type="ECO:0000256" key="1">
    <source>
        <dbReference type="ARBA" id="ARBA00003413"/>
    </source>
</evidence>
<evidence type="ECO:0000256" key="3">
    <source>
        <dbReference type="ARBA" id="ARBA00012506"/>
    </source>
</evidence>
<evidence type="ECO:0000256" key="8">
    <source>
        <dbReference type="ARBA" id="ARBA00049417"/>
    </source>
</evidence>
<dbReference type="RefSeq" id="WP_151025210.1">
    <property type="nucleotide sequence ID" value="NZ_JACHIB010000016.1"/>
</dbReference>
<evidence type="ECO:0000256" key="5">
    <source>
        <dbReference type="ARBA" id="ARBA00031248"/>
    </source>
</evidence>
<evidence type="ECO:0000313" key="10">
    <source>
        <dbReference type="EMBL" id="MBB6084642.1"/>
    </source>
</evidence>
<dbReference type="NCBIfam" id="NF001204">
    <property type="entry name" value="PRK00166.1"/>
    <property type="match status" value="1"/>
</dbReference>
<feature type="domain" description="Calcineurin-like phosphoesterase" evidence="9">
    <location>
        <begin position="20"/>
        <end position="147"/>
    </location>
</feature>
<name>A0A7W9TRZ1_CASDE</name>
<organism evidence="10 11">
    <name type="scientific">Castellaniella defragrans</name>
    <name type="common">Alcaligenes defragrans</name>
    <dbReference type="NCBI Taxonomy" id="75697"/>
    <lineage>
        <taxon>Bacteria</taxon>
        <taxon>Pseudomonadati</taxon>
        <taxon>Pseudomonadota</taxon>
        <taxon>Betaproteobacteria</taxon>
        <taxon>Burkholderiales</taxon>
        <taxon>Alcaligenaceae</taxon>
        <taxon>Castellaniella</taxon>
    </lineage>
</organism>
<comment type="catalytic activity">
    <reaction evidence="8">
        <text>P(1),P(4)-bis(5'-adenosyl) tetraphosphate + H2O = 2 ADP + 2 H(+)</text>
        <dbReference type="Rhea" id="RHEA:24252"/>
        <dbReference type="ChEBI" id="CHEBI:15377"/>
        <dbReference type="ChEBI" id="CHEBI:15378"/>
        <dbReference type="ChEBI" id="CHEBI:58141"/>
        <dbReference type="ChEBI" id="CHEBI:456216"/>
        <dbReference type="EC" id="3.6.1.41"/>
    </reaction>
</comment>
<comment type="function">
    <text evidence="1">Hydrolyzes diadenosine 5',5'''-P1,P4-tetraphosphate to yield ADP.</text>
</comment>
<dbReference type="PANTHER" id="PTHR40942:SF4">
    <property type="entry name" value="CYTOCHROME C5"/>
    <property type="match status" value="1"/>
</dbReference>
<dbReference type="NCBIfam" id="TIGR00668">
    <property type="entry name" value="apaH"/>
    <property type="match status" value="1"/>
</dbReference>
<dbReference type="EMBL" id="JACHIB010000016">
    <property type="protein sequence ID" value="MBB6084642.1"/>
    <property type="molecule type" value="Genomic_DNA"/>
</dbReference>
<dbReference type="PIRSF" id="PIRSF000903">
    <property type="entry name" value="B5n-ttraPtase_sm"/>
    <property type="match status" value="1"/>
</dbReference>
<comment type="caution">
    <text evidence="10">The sequence shown here is derived from an EMBL/GenBank/DDBJ whole genome shotgun (WGS) entry which is preliminary data.</text>
</comment>
<evidence type="ECO:0000256" key="2">
    <source>
        <dbReference type="ARBA" id="ARBA00005419"/>
    </source>
</evidence>
<dbReference type="PANTHER" id="PTHR40942">
    <property type="match status" value="1"/>
</dbReference>
<evidence type="ECO:0000256" key="4">
    <source>
        <dbReference type="ARBA" id="ARBA00022801"/>
    </source>
</evidence>
<dbReference type="CDD" id="cd07422">
    <property type="entry name" value="MPP_ApaH"/>
    <property type="match status" value="1"/>
</dbReference>
<proteinExistence type="inferred from homology"/>
<keyword evidence="4 10" id="KW-0378">Hydrolase</keyword>
<dbReference type="EC" id="3.6.1.41" evidence="3"/>
<dbReference type="InterPro" id="IPR004617">
    <property type="entry name" value="ApaH"/>
</dbReference>
<dbReference type="InterPro" id="IPR029052">
    <property type="entry name" value="Metallo-depent_PP-like"/>
</dbReference>
<protein>
    <recommendedName>
        <fullName evidence="3">bis(5'-nucleosyl)-tetraphosphatase (symmetrical)</fullName>
        <ecNumber evidence="3">3.6.1.41</ecNumber>
    </recommendedName>
    <alternativeName>
        <fullName evidence="6">Ap4A hydrolase</fullName>
    </alternativeName>
    <alternativeName>
        <fullName evidence="5">Diadenosine 5',5'''-P1,P4-tetraphosphate pyrophosphohydrolase</fullName>
    </alternativeName>
    <alternativeName>
        <fullName evidence="7">Diadenosine tetraphosphatase</fullName>
    </alternativeName>
</protein>